<comment type="caution">
    <text evidence="16">The sequence shown here is derived from an EMBL/GenBank/DDBJ whole genome shotgun (WGS) entry which is preliminary data.</text>
</comment>
<keyword evidence="4" id="KW-0410">Iron transport</keyword>
<sequence>MKLHHRTILLAASALGGFTAAPAMAQSVDQGSANDIIVTAQRIEQRLQDVPISITVYNQEQLSNQNVTSAKDLATFTPGLQVNSRYGSDSTNFSIRGFTQEQRTSATVGVYFADVVALRGSGATFGGDGAGPGALFDLQNIQVLKGPQGTLQGRNVTGGAVLLVPQKPTDLYEGYVEGGLGNYDMRRLQAVINVPLADTFKVRLGMDHMERDGYLNNISSLGDGSQGNHGMGDVDYWAFRLSTVAELTPDLENYTIFTYGKSKSNGNIPKIISCSDSITSQTQGILTRAQCEAQMERESGHSPWTVENRIADSFSQIEQWQIINTTTWVATDNLTVKNITSYGEFRQKLNLDLFGSYFPSPYLFPDLTNPDVTSPGQVTGFAYTHSHPVAGYTNAQSSFVEELRFQGNLGDKLNWQAGAYMELNNPLNFSGVQTATFTACTDIDTLDCAGFVPGFSLGTINNQLSKTKFSDYALYGQASYKITSALSLTAGLRYTWDKTDARIRSVSVYPWPLLGQNLPGLIAFCANQTAPGAGTLFDPADRYDKCEQHLVQKSSAPTWTLGLEYQPTPDILAYAKWSRGYRAGGLSLFGPDSAPGDTKNLQPYKQEKVDAYEVGAKTSWHGAIPGSFNLAGYYNKFSDQQLLLGAIIGTRPNALVANAGKSRIWGIDADLNVRPFEGMNIAVSYAYLNTKLQAFTSPDLGSSVVLTPPEVGGPIPNSQPHKLNISANYTLPLDESIGKVTLGATWVYTAGYQAVASSCPGVYDPTTSPPANVGCFDGTQTFGYVDSVTGAYTNDAINAISGRPNTSIAGVDNVNPDGGRIPHSYILNLNATWENIGGLPVDISAFATNITNKVTYVSLNDNTSRSFRSALLGEPRMYGIRLKLKFGQ</sequence>
<evidence type="ECO:0000313" key="17">
    <source>
        <dbReference type="Proteomes" id="UP001202281"/>
    </source>
</evidence>
<dbReference type="InterPro" id="IPR012910">
    <property type="entry name" value="Plug_dom"/>
</dbReference>
<dbReference type="InterPro" id="IPR036942">
    <property type="entry name" value="Beta-barrel_TonB_sf"/>
</dbReference>
<evidence type="ECO:0000256" key="11">
    <source>
        <dbReference type="PROSITE-ProRule" id="PRU01360"/>
    </source>
</evidence>
<dbReference type="InterPro" id="IPR037066">
    <property type="entry name" value="Plug_dom_sf"/>
</dbReference>
<dbReference type="Pfam" id="PF07715">
    <property type="entry name" value="Plug"/>
    <property type="match status" value="1"/>
</dbReference>
<feature type="signal peptide" evidence="13">
    <location>
        <begin position="1"/>
        <end position="25"/>
    </location>
</feature>
<evidence type="ECO:0000256" key="2">
    <source>
        <dbReference type="ARBA" id="ARBA00022448"/>
    </source>
</evidence>
<dbReference type="SUPFAM" id="SSF56935">
    <property type="entry name" value="Porins"/>
    <property type="match status" value="1"/>
</dbReference>
<proteinExistence type="inferred from homology"/>
<feature type="chain" id="PRO_5046387914" evidence="13">
    <location>
        <begin position="26"/>
        <end position="888"/>
    </location>
</feature>
<protein>
    <submittedName>
        <fullName evidence="16">TonB-dependent receptor</fullName>
    </submittedName>
</protein>
<keyword evidence="13" id="KW-0732">Signal</keyword>
<dbReference type="InterPro" id="IPR039426">
    <property type="entry name" value="TonB-dep_rcpt-like"/>
</dbReference>
<keyword evidence="5 11" id="KW-0812">Transmembrane</keyword>
<evidence type="ECO:0000256" key="13">
    <source>
        <dbReference type="SAM" id="SignalP"/>
    </source>
</evidence>
<keyword evidence="8 12" id="KW-0798">TonB box</keyword>
<evidence type="ECO:0000256" key="10">
    <source>
        <dbReference type="ARBA" id="ARBA00023237"/>
    </source>
</evidence>
<keyword evidence="10 11" id="KW-0998">Cell outer membrane</keyword>
<dbReference type="PANTHER" id="PTHR32552:SF81">
    <property type="entry name" value="TONB-DEPENDENT OUTER MEMBRANE RECEPTOR"/>
    <property type="match status" value="1"/>
</dbReference>
<name>A0ABT0BLB9_9SPHN</name>
<comment type="similarity">
    <text evidence="11 12">Belongs to the TonB-dependent receptor family.</text>
</comment>
<dbReference type="Gene3D" id="2.170.130.10">
    <property type="entry name" value="TonB-dependent receptor, plug domain"/>
    <property type="match status" value="1"/>
</dbReference>
<evidence type="ECO:0000256" key="5">
    <source>
        <dbReference type="ARBA" id="ARBA00022692"/>
    </source>
</evidence>
<comment type="subcellular location">
    <subcellularLocation>
        <location evidence="1 11">Cell outer membrane</location>
        <topology evidence="1 11">Multi-pass membrane protein</topology>
    </subcellularLocation>
</comment>
<keyword evidence="3 11" id="KW-1134">Transmembrane beta strand</keyword>
<keyword evidence="6" id="KW-0408">Iron</keyword>
<dbReference type="PANTHER" id="PTHR32552">
    <property type="entry name" value="FERRICHROME IRON RECEPTOR-RELATED"/>
    <property type="match status" value="1"/>
</dbReference>
<keyword evidence="2 11" id="KW-0813">Transport</keyword>
<evidence type="ECO:0000313" key="16">
    <source>
        <dbReference type="EMBL" id="MCJ2185519.1"/>
    </source>
</evidence>
<evidence type="ECO:0000256" key="4">
    <source>
        <dbReference type="ARBA" id="ARBA00022496"/>
    </source>
</evidence>
<evidence type="ECO:0000256" key="7">
    <source>
        <dbReference type="ARBA" id="ARBA00023065"/>
    </source>
</evidence>
<organism evidence="16 17">
    <name type="scientific">Novosphingobium beihaiensis</name>
    <dbReference type="NCBI Taxonomy" id="2930389"/>
    <lineage>
        <taxon>Bacteria</taxon>
        <taxon>Pseudomonadati</taxon>
        <taxon>Pseudomonadota</taxon>
        <taxon>Alphaproteobacteria</taxon>
        <taxon>Sphingomonadales</taxon>
        <taxon>Sphingomonadaceae</taxon>
        <taxon>Novosphingobium</taxon>
    </lineage>
</organism>
<feature type="domain" description="TonB-dependent receptor plug" evidence="15">
    <location>
        <begin position="47"/>
        <end position="160"/>
    </location>
</feature>
<keyword evidence="9 11" id="KW-0472">Membrane</keyword>
<dbReference type="PROSITE" id="PS52016">
    <property type="entry name" value="TONB_DEPENDENT_REC_3"/>
    <property type="match status" value="1"/>
</dbReference>
<evidence type="ECO:0000256" key="12">
    <source>
        <dbReference type="RuleBase" id="RU003357"/>
    </source>
</evidence>
<dbReference type="InterPro" id="IPR000531">
    <property type="entry name" value="Beta-barrel_TonB"/>
</dbReference>
<keyword evidence="7" id="KW-0406">Ion transport</keyword>
<accession>A0ABT0BLB9</accession>
<feature type="domain" description="TonB-dependent receptor-like beta-barrel" evidence="14">
    <location>
        <begin position="317"/>
        <end position="754"/>
    </location>
</feature>
<reference evidence="16 17" key="1">
    <citation type="submission" date="2022-04" db="EMBL/GenBank/DDBJ databases">
        <title>Identification of a novel bacterium isolated from mangrove sediments.</title>
        <authorList>
            <person name="Pan X."/>
        </authorList>
    </citation>
    <scope>NUCLEOTIDE SEQUENCE [LARGE SCALE GENOMIC DNA]</scope>
    <source>
        <strain evidence="16 17">B2638</strain>
    </source>
</reference>
<dbReference type="Gene3D" id="2.40.170.20">
    <property type="entry name" value="TonB-dependent receptor, beta-barrel domain"/>
    <property type="match status" value="1"/>
</dbReference>
<dbReference type="Pfam" id="PF00593">
    <property type="entry name" value="TonB_dep_Rec_b-barrel"/>
    <property type="match status" value="1"/>
</dbReference>
<gene>
    <name evidence="16" type="ORF">MTR66_01690</name>
</gene>
<evidence type="ECO:0000256" key="6">
    <source>
        <dbReference type="ARBA" id="ARBA00023004"/>
    </source>
</evidence>
<keyword evidence="17" id="KW-1185">Reference proteome</keyword>
<evidence type="ECO:0000256" key="8">
    <source>
        <dbReference type="ARBA" id="ARBA00023077"/>
    </source>
</evidence>
<evidence type="ECO:0000259" key="15">
    <source>
        <dbReference type="Pfam" id="PF07715"/>
    </source>
</evidence>
<evidence type="ECO:0000256" key="1">
    <source>
        <dbReference type="ARBA" id="ARBA00004571"/>
    </source>
</evidence>
<evidence type="ECO:0000256" key="9">
    <source>
        <dbReference type="ARBA" id="ARBA00023136"/>
    </source>
</evidence>
<evidence type="ECO:0000259" key="14">
    <source>
        <dbReference type="Pfam" id="PF00593"/>
    </source>
</evidence>
<evidence type="ECO:0000256" key="3">
    <source>
        <dbReference type="ARBA" id="ARBA00022452"/>
    </source>
</evidence>
<dbReference type="RefSeq" id="WP_243917353.1">
    <property type="nucleotide sequence ID" value="NZ_JALHLG010000003.1"/>
</dbReference>
<dbReference type="EMBL" id="JALHLG010000003">
    <property type="protein sequence ID" value="MCJ2185519.1"/>
    <property type="molecule type" value="Genomic_DNA"/>
</dbReference>
<keyword evidence="16" id="KW-0675">Receptor</keyword>
<dbReference type="Proteomes" id="UP001202281">
    <property type="component" value="Unassembled WGS sequence"/>
</dbReference>